<comment type="caution">
    <text evidence="2">The sequence shown here is derived from an EMBL/GenBank/DDBJ whole genome shotgun (WGS) entry which is preliminary data.</text>
</comment>
<name>G9YH54_9FIRM</name>
<dbReference type="HOGENOM" id="CLU_125416_1_1_9"/>
<keyword evidence="3" id="KW-1185">Reference proteome</keyword>
<sequence>MQFYTYSFVEGQSHIDHMLQYVLIALVLIAWLIVGGKYMCNRFQTKYRDLSVILFLTGVFLLGANWQEYSQTRQSTEDMSRMTAFLGNFAYNMDVPKESLLVNSLRLKNSMIVKTGDRDYFSVDFTDNQTAYKVTRIYMIDVNIKVNDK</sequence>
<dbReference type="Pfam" id="PF11694">
    <property type="entry name" value="DUF3290"/>
    <property type="match status" value="1"/>
</dbReference>
<keyword evidence="1" id="KW-0812">Transmembrane</keyword>
<dbReference type="STRING" id="861450.HMPREF0080_00981"/>
<dbReference type="RefSeq" id="WP_006789962.1">
    <property type="nucleotide sequence ID" value="NZ_JH417584.1"/>
</dbReference>
<dbReference type="InterPro" id="IPR021707">
    <property type="entry name" value="DUF3290"/>
</dbReference>
<organism evidence="2 3">
    <name type="scientific">Anaeroglobus geminatus F0357</name>
    <dbReference type="NCBI Taxonomy" id="861450"/>
    <lineage>
        <taxon>Bacteria</taxon>
        <taxon>Bacillati</taxon>
        <taxon>Bacillota</taxon>
        <taxon>Negativicutes</taxon>
        <taxon>Veillonellales</taxon>
        <taxon>Veillonellaceae</taxon>
        <taxon>Anaeroglobus</taxon>
    </lineage>
</organism>
<evidence type="ECO:0000256" key="1">
    <source>
        <dbReference type="SAM" id="Phobius"/>
    </source>
</evidence>
<dbReference type="OrthoDB" id="3191971at2"/>
<accession>G9YH54</accession>
<reference evidence="2 3" key="1">
    <citation type="submission" date="2011-08" db="EMBL/GenBank/DDBJ databases">
        <authorList>
            <person name="Weinstock G."/>
            <person name="Sodergren E."/>
            <person name="Clifton S."/>
            <person name="Fulton L."/>
            <person name="Fulton B."/>
            <person name="Courtney L."/>
            <person name="Fronick C."/>
            <person name="Harrison M."/>
            <person name="Strong C."/>
            <person name="Farmer C."/>
            <person name="Delahaunty K."/>
            <person name="Markovic C."/>
            <person name="Hall O."/>
            <person name="Minx P."/>
            <person name="Tomlinson C."/>
            <person name="Mitreva M."/>
            <person name="Hou S."/>
            <person name="Chen J."/>
            <person name="Wollam A."/>
            <person name="Pepin K.H."/>
            <person name="Johnson M."/>
            <person name="Bhonagiri V."/>
            <person name="Zhang X."/>
            <person name="Suruliraj S."/>
            <person name="Warren W."/>
            <person name="Chinwalla A."/>
            <person name="Mardis E.R."/>
            <person name="Wilson R.K."/>
        </authorList>
    </citation>
    <scope>NUCLEOTIDE SEQUENCE [LARGE SCALE GENOMIC DNA]</scope>
    <source>
        <strain evidence="2 3">F0357</strain>
    </source>
</reference>
<dbReference type="eggNOG" id="ENOG5032ZGB">
    <property type="taxonomic scope" value="Bacteria"/>
</dbReference>
<evidence type="ECO:0000313" key="3">
    <source>
        <dbReference type="Proteomes" id="UP000005481"/>
    </source>
</evidence>
<evidence type="ECO:0008006" key="4">
    <source>
        <dbReference type="Google" id="ProtNLM"/>
    </source>
</evidence>
<dbReference type="EMBL" id="AGCJ01000038">
    <property type="protein sequence ID" value="EHM41109.1"/>
    <property type="molecule type" value="Genomic_DNA"/>
</dbReference>
<dbReference type="Proteomes" id="UP000005481">
    <property type="component" value="Unassembled WGS sequence"/>
</dbReference>
<keyword evidence="1" id="KW-1133">Transmembrane helix</keyword>
<dbReference type="AlphaFoldDB" id="G9YH54"/>
<gene>
    <name evidence="2" type="ORF">HMPREF0080_00981</name>
</gene>
<feature type="transmembrane region" description="Helical" evidence="1">
    <location>
        <begin position="47"/>
        <end position="66"/>
    </location>
</feature>
<evidence type="ECO:0000313" key="2">
    <source>
        <dbReference type="EMBL" id="EHM41109.1"/>
    </source>
</evidence>
<proteinExistence type="predicted"/>
<keyword evidence="1" id="KW-0472">Membrane</keyword>
<dbReference type="PATRIC" id="fig|861450.3.peg.917"/>
<protein>
    <recommendedName>
        <fullName evidence="4">DUF3290 domain-containing protein</fullName>
    </recommendedName>
</protein>
<feature type="transmembrane region" description="Helical" evidence="1">
    <location>
        <begin position="20"/>
        <end position="40"/>
    </location>
</feature>